<keyword evidence="2" id="KW-1185">Reference proteome</keyword>
<name>A0ACC0Q3T7_RHOML</name>
<organism evidence="1 2">
    <name type="scientific">Rhododendron molle</name>
    <name type="common">Chinese azalea</name>
    <name type="synonym">Azalea mollis</name>
    <dbReference type="NCBI Taxonomy" id="49168"/>
    <lineage>
        <taxon>Eukaryota</taxon>
        <taxon>Viridiplantae</taxon>
        <taxon>Streptophyta</taxon>
        <taxon>Embryophyta</taxon>
        <taxon>Tracheophyta</taxon>
        <taxon>Spermatophyta</taxon>
        <taxon>Magnoliopsida</taxon>
        <taxon>eudicotyledons</taxon>
        <taxon>Gunneridae</taxon>
        <taxon>Pentapetalae</taxon>
        <taxon>asterids</taxon>
        <taxon>Ericales</taxon>
        <taxon>Ericaceae</taxon>
        <taxon>Ericoideae</taxon>
        <taxon>Rhodoreae</taxon>
        <taxon>Rhododendron</taxon>
    </lineage>
</organism>
<evidence type="ECO:0000313" key="2">
    <source>
        <dbReference type="Proteomes" id="UP001062846"/>
    </source>
</evidence>
<protein>
    <submittedName>
        <fullName evidence="1">Uncharacterized protein</fullName>
    </submittedName>
</protein>
<proteinExistence type="predicted"/>
<gene>
    <name evidence="1" type="ORF">RHMOL_Rhmol01G0221600</name>
</gene>
<sequence>MTAATSSRHMPITYDDIAEHTPDAILARLLEERPDIGELVLKANENRAQAIEAAEAAERAERERKDRKTLERHGGRGEGCRGGTGTQGDSRSRGGNSETA</sequence>
<reference evidence="1" key="1">
    <citation type="submission" date="2022-02" db="EMBL/GenBank/DDBJ databases">
        <title>Plant Genome Project.</title>
        <authorList>
            <person name="Zhang R.-G."/>
        </authorList>
    </citation>
    <scope>NUCLEOTIDE SEQUENCE</scope>
    <source>
        <strain evidence="1">AT1</strain>
    </source>
</reference>
<dbReference type="EMBL" id="CM046388">
    <property type="protein sequence ID" value="KAI8572722.1"/>
    <property type="molecule type" value="Genomic_DNA"/>
</dbReference>
<dbReference type="Proteomes" id="UP001062846">
    <property type="component" value="Chromosome 1"/>
</dbReference>
<accession>A0ACC0Q3T7</accession>
<evidence type="ECO:0000313" key="1">
    <source>
        <dbReference type="EMBL" id="KAI8572722.1"/>
    </source>
</evidence>
<comment type="caution">
    <text evidence="1">The sequence shown here is derived from an EMBL/GenBank/DDBJ whole genome shotgun (WGS) entry which is preliminary data.</text>
</comment>